<comment type="similarity">
    <text evidence="1">Belongs to the 'GDXG' lipolytic enzyme family.</text>
</comment>
<accession>A0A4Q7V165</accession>
<dbReference type="InterPro" id="IPR050300">
    <property type="entry name" value="GDXG_lipolytic_enzyme"/>
</dbReference>
<sequence>MPLHPQAEALLKQMAEQAMPAPESMTVAQNRALIGDLGELGGPPEEVARVENTTAPGPAGDIPVRVYVPVGDGPFPVLVFFHGGGWVIGDLDSHDGVCRSLARRAGAVVASVDYRLAPEHRFPAAVDDAYAAVVWAAATISGYGGDPARLAVGGDSAGGNLAAVVSQIARDSGGPAIGFQLLLYPATDRHDDSPSMKQNAKGPMLSRAWMEWFTGFYQSGPDDGMDPRMSPLRAKDLSGLPPALVVTAEFDPLRDQGAAYAAKLAEAGVAAEHLPVDGLFHGFIQMAGVLDPAREVLDHSAKALRAALG</sequence>
<evidence type="ECO:0000313" key="4">
    <source>
        <dbReference type="EMBL" id="RZT87184.1"/>
    </source>
</evidence>
<dbReference type="Gene3D" id="3.40.50.1820">
    <property type="entry name" value="alpha/beta hydrolase"/>
    <property type="match status" value="1"/>
</dbReference>
<gene>
    <name evidence="4" type="ORF">EV383_4094</name>
</gene>
<dbReference type="InterPro" id="IPR029058">
    <property type="entry name" value="AB_hydrolase_fold"/>
</dbReference>
<dbReference type="InterPro" id="IPR013094">
    <property type="entry name" value="AB_hydrolase_3"/>
</dbReference>
<evidence type="ECO:0000259" key="3">
    <source>
        <dbReference type="Pfam" id="PF07859"/>
    </source>
</evidence>
<keyword evidence="5" id="KW-1185">Reference proteome</keyword>
<dbReference type="RefSeq" id="WP_130291370.1">
    <property type="nucleotide sequence ID" value="NZ_SHKL01000001.1"/>
</dbReference>
<evidence type="ECO:0000313" key="5">
    <source>
        <dbReference type="Proteomes" id="UP000291591"/>
    </source>
</evidence>
<protein>
    <submittedName>
        <fullName evidence="4">Acetyl esterase</fullName>
    </submittedName>
</protein>
<dbReference type="InterPro" id="IPR002168">
    <property type="entry name" value="Lipase_GDXG_HIS_AS"/>
</dbReference>
<organism evidence="4 5">
    <name type="scientific">Pseudonocardia sediminis</name>
    <dbReference type="NCBI Taxonomy" id="1397368"/>
    <lineage>
        <taxon>Bacteria</taxon>
        <taxon>Bacillati</taxon>
        <taxon>Actinomycetota</taxon>
        <taxon>Actinomycetes</taxon>
        <taxon>Pseudonocardiales</taxon>
        <taxon>Pseudonocardiaceae</taxon>
        <taxon>Pseudonocardia</taxon>
    </lineage>
</organism>
<evidence type="ECO:0000256" key="2">
    <source>
        <dbReference type="ARBA" id="ARBA00022801"/>
    </source>
</evidence>
<dbReference type="GO" id="GO:0016787">
    <property type="term" value="F:hydrolase activity"/>
    <property type="evidence" value="ECO:0007669"/>
    <property type="project" value="UniProtKB-KW"/>
</dbReference>
<name>A0A4Q7V165_PSEST</name>
<evidence type="ECO:0000256" key="1">
    <source>
        <dbReference type="ARBA" id="ARBA00010515"/>
    </source>
</evidence>
<dbReference type="Pfam" id="PF07859">
    <property type="entry name" value="Abhydrolase_3"/>
    <property type="match status" value="1"/>
</dbReference>
<reference evidence="4 5" key="1">
    <citation type="submission" date="2019-02" db="EMBL/GenBank/DDBJ databases">
        <title>Sequencing the genomes of 1000 actinobacteria strains.</title>
        <authorList>
            <person name="Klenk H.-P."/>
        </authorList>
    </citation>
    <scope>NUCLEOTIDE SEQUENCE [LARGE SCALE GENOMIC DNA]</scope>
    <source>
        <strain evidence="4 5">DSM 45779</strain>
    </source>
</reference>
<dbReference type="EMBL" id="SHKL01000001">
    <property type="protein sequence ID" value="RZT87184.1"/>
    <property type="molecule type" value="Genomic_DNA"/>
</dbReference>
<dbReference type="PANTHER" id="PTHR48081:SF8">
    <property type="entry name" value="ALPHA_BETA HYDROLASE FOLD-3 DOMAIN-CONTAINING PROTEIN-RELATED"/>
    <property type="match status" value="1"/>
</dbReference>
<keyword evidence="2" id="KW-0378">Hydrolase</keyword>
<dbReference type="Proteomes" id="UP000291591">
    <property type="component" value="Unassembled WGS sequence"/>
</dbReference>
<dbReference type="FunFam" id="3.40.50.1820:FF:000089">
    <property type="entry name" value="Alpha/beta hydrolase"/>
    <property type="match status" value="1"/>
</dbReference>
<dbReference type="PROSITE" id="PS01173">
    <property type="entry name" value="LIPASE_GDXG_HIS"/>
    <property type="match status" value="1"/>
</dbReference>
<comment type="caution">
    <text evidence="4">The sequence shown here is derived from an EMBL/GenBank/DDBJ whole genome shotgun (WGS) entry which is preliminary data.</text>
</comment>
<proteinExistence type="inferred from homology"/>
<dbReference type="OrthoDB" id="3206739at2"/>
<feature type="domain" description="Alpha/beta hydrolase fold-3" evidence="3">
    <location>
        <begin position="78"/>
        <end position="284"/>
    </location>
</feature>
<dbReference type="SUPFAM" id="SSF53474">
    <property type="entry name" value="alpha/beta-Hydrolases"/>
    <property type="match status" value="1"/>
</dbReference>
<dbReference type="PANTHER" id="PTHR48081">
    <property type="entry name" value="AB HYDROLASE SUPERFAMILY PROTEIN C4A8.06C"/>
    <property type="match status" value="1"/>
</dbReference>
<dbReference type="AlphaFoldDB" id="A0A4Q7V165"/>